<evidence type="ECO:0000313" key="2">
    <source>
        <dbReference type="EMBL" id="RAQ28263.1"/>
    </source>
</evidence>
<dbReference type="AlphaFoldDB" id="A0A328U9W4"/>
<feature type="domain" description="HTH merR-type" evidence="1">
    <location>
        <begin position="1"/>
        <end position="68"/>
    </location>
</feature>
<sequence>MTINEASERYKIPIKILQAYESWGLCGEMKKAMGAWRYDSSDLERLSAIMTLHDIGFTSAEAERYMKLLLQGASGEDERLKMLEAKRSETLEEIHFKERQLDRLDYLRFEIKARNRKQTKERIPE</sequence>
<dbReference type="Pfam" id="PF13411">
    <property type="entry name" value="MerR_1"/>
    <property type="match status" value="1"/>
</dbReference>
<accession>A0A328U9W4</accession>
<gene>
    <name evidence="2" type="ORF">DPQ25_09670</name>
</gene>
<dbReference type="GO" id="GO:0003677">
    <property type="term" value="F:DNA binding"/>
    <property type="evidence" value="ECO:0007669"/>
    <property type="project" value="InterPro"/>
</dbReference>
<evidence type="ECO:0000313" key="3">
    <source>
        <dbReference type="Proteomes" id="UP000249377"/>
    </source>
</evidence>
<name>A0A328U9W4_9FIRM</name>
<comment type="caution">
    <text evidence="2">The sequence shown here is derived from an EMBL/GenBank/DDBJ whole genome shotgun (WGS) entry which is preliminary data.</text>
</comment>
<dbReference type="InterPro" id="IPR000551">
    <property type="entry name" value="MerR-type_HTH_dom"/>
</dbReference>
<dbReference type="GO" id="GO:0006355">
    <property type="term" value="P:regulation of DNA-templated transcription"/>
    <property type="evidence" value="ECO:0007669"/>
    <property type="project" value="InterPro"/>
</dbReference>
<evidence type="ECO:0000259" key="1">
    <source>
        <dbReference type="PROSITE" id="PS50937"/>
    </source>
</evidence>
<keyword evidence="3" id="KW-1185">Reference proteome</keyword>
<dbReference type="PROSITE" id="PS50937">
    <property type="entry name" value="HTH_MERR_2"/>
    <property type="match status" value="1"/>
</dbReference>
<dbReference type="Gene3D" id="1.10.1660.10">
    <property type="match status" value="1"/>
</dbReference>
<dbReference type="Proteomes" id="UP000249377">
    <property type="component" value="Unassembled WGS sequence"/>
</dbReference>
<reference evidence="2 3" key="1">
    <citation type="submission" date="2018-06" db="EMBL/GenBank/DDBJ databases">
        <title>Noncontiguous genome sequence of Ruminococcaceae bacterium ASD2818.</title>
        <authorList>
            <person name="Chaplin A.V."/>
            <person name="Sokolova S.R."/>
            <person name="Kochetkova T.O."/>
            <person name="Goltsov A.Y."/>
            <person name="Trofimov D.Y."/>
            <person name="Efimov B.A."/>
        </authorList>
    </citation>
    <scope>NUCLEOTIDE SEQUENCE [LARGE SCALE GENOMIC DNA]</scope>
    <source>
        <strain evidence="2 3">ASD2818</strain>
    </source>
</reference>
<dbReference type="RefSeq" id="WP_112332975.1">
    <property type="nucleotide sequence ID" value="NZ_QLYR01000006.1"/>
</dbReference>
<dbReference type="InterPro" id="IPR009061">
    <property type="entry name" value="DNA-bd_dom_put_sf"/>
</dbReference>
<organism evidence="2 3">
    <name type="scientific">Hydrogeniiclostridium mannosilyticum</name>
    <dbReference type="NCBI Taxonomy" id="2764322"/>
    <lineage>
        <taxon>Bacteria</taxon>
        <taxon>Bacillati</taxon>
        <taxon>Bacillota</taxon>
        <taxon>Clostridia</taxon>
        <taxon>Eubacteriales</taxon>
        <taxon>Acutalibacteraceae</taxon>
        <taxon>Hydrogeniiclostridium</taxon>
    </lineage>
</organism>
<dbReference type="EMBL" id="QLYR01000006">
    <property type="protein sequence ID" value="RAQ28263.1"/>
    <property type="molecule type" value="Genomic_DNA"/>
</dbReference>
<proteinExistence type="predicted"/>
<protein>
    <submittedName>
        <fullName evidence="2">MerR family transcriptional regulator</fullName>
    </submittedName>
</protein>
<dbReference type="SUPFAM" id="SSF46955">
    <property type="entry name" value="Putative DNA-binding domain"/>
    <property type="match status" value="1"/>
</dbReference>